<keyword evidence="2" id="KW-1185">Reference proteome</keyword>
<accession>A0A6G1HKE6</accession>
<sequence>MSTTERSPSPPSASFITPIALAGNLLLTISTTRPQLFSRTYRVSTTALTSASPFFAALLHPSKFAEGRTVAEILANLPSSLGDMDLAQLPRVHVEDVGRISAVNDVGALIGDFLRIMHGEELDKPTMPVANLANLVAVADRFEALDALREWAERRKVVESMERRQVVKAAHTKSARGKAGPETLSEERLRQRVLAGLTLGYSPWVGTYSKQLILGPMTRREREAENEEAALWWDLPSGIEDEIHVRRTYILDTLASIQSYFLKRYMSGERQCRLGYDTSAACDSFQLGEMVRFFGRTGLLRMSSTLLSASDADSDAGGTEYTGSISAIIEQLKQCPGYQIDPNHKYCGLRSKLSPLLSTFASMFKPNYRAGNVGICGDCWEKYRQRYAWGRAKRPVTWAMETANDGERKGYGYDYGETSCLNGHLPARDMFMAAIRDWTDVELAQTGWSTTPFLRV</sequence>
<gene>
    <name evidence="1" type="ORF">EJ06DRAFT_540031</name>
</gene>
<organism evidence="1 2">
    <name type="scientific">Trichodelitschia bisporula</name>
    <dbReference type="NCBI Taxonomy" id="703511"/>
    <lineage>
        <taxon>Eukaryota</taxon>
        <taxon>Fungi</taxon>
        <taxon>Dikarya</taxon>
        <taxon>Ascomycota</taxon>
        <taxon>Pezizomycotina</taxon>
        <taxon>Dothideomycetes</taxon>
        <taxon>Dothideomycetes incertae sedis</taxon>
        <taxon>Phaeotrichales</taxon>
        <taxon>Phaeotrichaceae</taxon>
        <taxon>Trichodelitschia</taxon>
    </lineage>
</organism>
<name>A0A6G1HKE6_9PEZI</name>
<evidence type="ECO:0000313" key="1">
    <source>
        <dbReference type="EMBL" id="KAF2396462.1"/>
    </source>
</evidence>
<evidence type="ECO:0000313" key="2">
    <source>
        <dbReference type="Proteomes" id="UP000799640"/>
    </source>
</evidence>
<proteinExistence type="predicted"/>
<dbReference type="EMBL" id="ML996707">
    <property type="protein sequence ID" value="KAF2396462.1"/>
    <property type="molecule type" value="Genomic_DNA"/>
</dbReference>
<reference evidence="1" key="1">
    <citation type="journal article" date="2020" name="Stud. Mycol.">
        <title>101 Dothideomycetes genomes: a test case for predicting lifestyles and emergence of pathogens.</title>
        <authorList>
            <person name="Haridas S."/>
            <person name="Albert R."/>
            <person name="Binder M."/>
            <person name="Bloem J."/>
            <person name="Labutti K."/>
            <person name="Salamov A."/>
            <person name="Andreopoulos B."/>
            <person name="Baker S."/>
            <person name="Barry K."/>
            <person name="Bills G."/>
            <person name="Bluhm B."/>
            <person name="Cannon C."/>
            <person name="Castanera R."/>
            <person name="Culley D."/>
            <person name="Daum C."/>
            <person name="Ezra D."/>
            <person name="Gonzalez J."/>
            <person name="Henrissat B."/>
            <person name="Kuo A."/>
            <person name="Liang C."/>
            <person name="Lipzen A."/>
            <person name="Lutzoni F."/>
            <person name="Magnuson J."/>
            <person name="Mondo S."/>
            <person name="Nolan M."/>
            <person name="Ohm R."/>
            <person name="Pangilinan J."/>
            <person name="Park H.-J."/>
            <person name="Ramirez L."/>
            <person name="Alfaro M."/>
            <person name="Sun H."/>
            <person name="Tritt A."/>
            <person name="Yoshinaga Y."/>
            <person name="Zwiers L.-H."/>
            <person name="Turgeon B."/>
            <person name="Goodwin S."/>
            <person name="Spatafora J."/>
            <person name="Crous P."/>
            <person name="Grigoriev I."/>
        </authorList>
    </citation>
    <scope>NUCLEOTIDE SEQUENCE</scope>
    <source>
        <strain evidence="1">CBS 262.69</strain>
    </source>
</reference>
<dbReference type="OrthoDB" id="5398371at2759"/>
<protein>
    <recommendedName>
        <fullName evidence="3">BTB domain-containing protein</fullName>
    </recommendedName>
</protein>
<dbReference type="AlphaFoldDB" id="A0A6G1HKE6"/>
<evidence type="ECO:0008006" key="3">
    <source>
        <dbReference type="Google" id="ProtNLM"/>
    </source>
</evidence>
<dbReference type="Proteomes" id="UP000799640">
    <property type="component" value="Unassembled WGS sequence"/>
</dbReference>